<proteinExistence type="predicted"/>
<dbReference type="Proteomes" id="UP001283361">
    <property type="component" value="Unassembled WGS sequence"/>
</dbReference>
<dbReference type="AlphaFoldDB" id="A0AAE1B581"/>
<comment type="caution">
    <text evidence="1">The sequence shown here is derived from an EMBL/GenBank/DDBJ whole genome shotgun (WGS) entry which is preliminary data.</text>
</comment>
<name>A0AAE1B581_9GAST</name>
<dbReference type="EMBL" id="JAWDGP010000534">
    <property type="protein sequence ID" value="KAK3799822.1"/>
    <property type="molecule type" value="Genomic_DNA"/>
</dbReference>
<evidence type="ECO:0000313" key="1">
    <source>
        <dbReference type="EMBL" id="KAK3799822.1"/>
    </source>
</evidence>
<evidence type="ECO:0000313" key="2">
    <source>
        <dbReference type="Proteomes" id="UP001283361"/>
    </source>
</evidence>
<reference evidence="1" key="1">
    <citation type="journal article" date="2023" name="G3 (Bethesda)">
        <title>A reference genome for the long-term kleptoplast-retaining sea slug Elysia crispata morphotype clarki.</title>
        <authorList>
            <person name="Eastman K.E."/>
            <person name="Pendleton A.L."/>
            <person name="Shaikh M.A."/>
            <person name="Suttiyut T."/>
            <person name="Ogas R."/>
            <person name="Tomko P."/>
            <person name="Gavelis G."/>
            <person name="Widhalm J.R."/>
            <person name="Wisecaver J.H."/>
        </authorList>
    </citation>
    <scope>NUCLEOTIDE SEQUENCE</scope>
    <source>
        <strain evidence="1">ECLA1</strain>
    </source>
</reference>
<organism evidence="1 2">
    <name type="scientific">Elysia crispata</name>
    <name type="common">lettuce slug</name>
    <dbReference type="NCBI Taxonomy" id="231223"/>
    <lineage>
        <taxon>Eukaryota</taxon>
        <taxon>Metazoa</taxon>
        <taxon>Spiralia</taxon>
        <taxon>Lophotrochozoa</taxon>
        <taxon>Mollusca</taxon>
        <taxon>Gastropoda</taxon>
        <taxon>Heterobranchia</taxon>
        <taxon>Euthyneura</taxon>
        <taxon>Panpulmonata</taxon>
        <taxon>Sacoglossa</taxon>
        <taxon>Placobranchoidea</taxon>
        <taxon>Plakobranchidae</taxon>
        <taxon>Elysia</taxon>
    </lineage>
</organism>
<accession>A0AAE1B581</accession>
<sequence length="144" mass="15981">MDILLCEQISICTGMRWKNLLSTDLLGETPRNMSTNSRLGRDTDTVGTSCARLEMLLSLLPGEPKSAEAKLFLPVVARSLSHWLAFIKNSSSSDWGCSPVIRSEGVQTFTNVTLDKLRGAVTDHQSETIRQDVRYSTLHKGKIE</sequence>
<protein>
    <submittedName>
        <fullName evidence="1">Uncharacterized protein</fullName>
    </submittedName>
</protein>
<gene>
    <name evidence="1" type="ORF">RRG08_048545</name>
</gene>
<keyword evidence="2" id="KW-1185">Reference proteome</keyword>